<sequence length="734" mass="81869">MNTWSVDQVVEWIKFMGLGFHERKFRENDISGDVLVHADHNMLKELDIKSVGHRLNLLRAIYGLKISQGIPFDQDDWVPESSSWASPGLKQGGTSSRADDKSDPEEYARLKAVVKQQDQSIHRLAKEIEHLSAEIVRIREDLSPVWSMVKEYEEFEQKKKSGRNDTKRSLKLPTSGKGVAKTPSKLPSAVKVPSNTLTAEISSAPNSSRPGRSGNVSAVRIYTDRQMNRENEPYKTVQVSMEDTCAEILPEILRKYKIRNDWQHYALFMRHKGSERCLSFDERPLALIQDLKDESTVPTFTLKHIKQVTSPASRLSENPVISSRGADMPPSGVEADREHLPNAVAVYEYQATLEDEVDVAIGDRFKIVRRERGWCIVEKEGKLGWVPEGCLAQSERDDFKTAEDPGVATQKGVALYDYTKISPNELSIKKGDQLLVRNKYEHWLLAECRGESGWVPSCYVTIHEAGDTEDAETLGNTDKEDFSILQNQAVAASPIAPQDDDLDMTSGSLYKRQQVGQSTSIRRSMSTEDITTMADKTKSAITRSRSNTLTAVSKLSSLIDSINPYIGADMKGPRSAPAVSGSGADRLSSVLQEITGILLTFQKDTVDDPVENRLHTSLELVGILATEVETSANLMEDNEKYGAILERLQGAAQTGKMTLARLSNEQLAQEADIDDDNTPLYQTARNANMRKASIENAYNALTGAVDIIMRERSEQDWRHDETTVTANKTDAFVQ</sequence>
<dbReference type="InterPro" id="IPR013761">
    <property type="entry name" value="SAM/pointed_sf"/>
</dbReference>
<feature type="region of interest" description="Disordered" evidence="5">
    <location>
        <begin position="83"/>
        <end position="103"/>
    </location>
</feature>
<evidence type="ECO:0008006" key="11">
    <source>
        <dbReference type="Google" id="ProtNLM"/>
    </source>
</evidence>
<evidence type="ECO:0000313" key="10">
    <source>
        <dbReference type="Proteomes" id="UP000053201"/>
    </source>
</evidence>
<keyword evidence="10" id="KW-1185">Reference proteome</keyword>
<dbReference type="PROSITE" id="PS50105">
    <property type="entry name" value="SAM_DOMAIN"/>
    <property type="match status" value="1"/>
</dbReference>
<dbReference type="CDD" id="cd01786">
    <property type="entry name" value="RA_STE50"/>
    <property type="match status" value="1"/>
</dbReference>
<dbReference type="SMART" id="SM00326">
    <property type="entry name" value="SH3"/>
    <property type="match status" value="2"/>
</dbReference>
<feature type="region of interest" description="Disordered" evidence="5">
    <location>
        <begin position="156"/>
        <end position="192"/>
    </location>
</feature>
<keyword evidence="2" id="KW-0727">SH2 domain</keyword>
<evidence type="ECO:0000259" key="6">
    <source>
        <dbReference type="PROSITE" id="PS50002"/>
    </source>
</evidence>
<dbReference type="VEuPathDB" id="FungiDB:SPPG_06995"/>
<dbReference type="Pfam" id="PF00788">
    <property type="entry name" value="RA"/>
    <property type="match status" value="1"/>
</dbReference>
<dbReference type="SUPFAM" id="SSF54236">
    <property type="entry name" value="Ubiquitin-like"/>
    <property type="match status" value="1"/>
</dbReference>
<dbReference type="InterPro" id="IPR001660">
    <property type="entry name" value="SAM"/>
</dbReference>
<dbReference type="InterPro" id="IPR000159">
    <property type="entry name" value="RA_dom"/>
</dbReference>
<dbReference type="OMA" id="WFIGKVP"/>
<feature type="region of interest" description="Disordered" evidence="5">
    <location>
        <begin position="313"/>
        <end position="335"/>
    </location>
</feature>
<dbReference type="InterPro" id="IPR029071">
    <property type="entry name" value="Ubiquitin-like_domsf"/>
</dbReference>
<evidence type="ECO:0000256" key="5">
    <source>
        <dbReference type="SAM" id="MobiDB-lite"/>
    </source>
</evidence>
<organism evidence="9 10">
    <name type="scientific">Spizellomyces punctatus (strain DAOM BR117)</name>
    <dbReference type="NCBI Taxonomy" id="645134"/>
    <lineage>
        <taxon>Eukaryota</taxon>
        <taxon>Fungi</taxon>
        <taxon>Fungi incertae sedis</taxon>
        <taxon>Chytridiomycota</taxon>
        <taxon>Chytridiomycota incertae sedis</taxon>
        <taxon>Chytridiomycetes</taxon>
        <taxon>Spizellomycetales</taxon>
        <taxon>Spizellomycetaceae</taxon>
        <taxon>Spizellomyces</taxon>
    </lineage>
</organism>
<dbReference type="InParanoid" id="A0A0L0H998"/>
<dbReference type="InterPro" id="IPR036028">
    <property type="entry name" value="SH3-like_dom_sf"/>
</dbReference>
<evidence type="ECO:0000256" key="1">
    <source>
        <dbReference type="ARBA" id="ARBA00022443"/>
    </source>
</evidence>
<feature type="coiled-coil region" evidence="4">
    <location>
        <begin position="114"/>
        <end position="141"/>
    </location>
</feature>
<dbReference type="Gene3D" id="2.30.30.40">
    <property type="entry name" value="SH3 Domains"/>
    <property type="match status" value="2"/>
</dbReference>
<keyword evidence="1 3" id="KW-0728">SH3 domain</keyword>
<dbReference type="SUPFAM" id="SSF47769">
    <property type="entry name" value="SAM/Pointed domain"/>
    <property type="match status" value="1"/>
</dbReference>
<evidence type="ECO:0000313" key="9">
    <source>
        <dbReference type="EMBL" id="KNC97519.1"/>
    </source>
</evidence>
<dbReference type="Pfam" id="PF00018">
    <property type="entry name" value="SH3_1"/>
    <property type="match status" value="2"/>
</dbReference>
<feature type="compositionally biased region" description="Basic and acidic residues" evidence="5">
    <location>
        <begin position="156"/>
        <end position="168"/>
    </location>
</feature>
<evidence type="ECO:0000259" key="8">
    <source>
        <dbReference type="PROSITE" id="PS50200"/>
    </source>
</evidence>
<dbReference type="eggNOG" id="ENOG502QYQY">
    <property type="taxonomic scope" value="Eukaryota"/>
</dbReference>
<dbReference type="SMART" id="SM00454">
    <property type="entry name" value="SAM"/>
    <property type="match status" value="1"/>
</dbReference>
<dbReference type="Proteomes" id="UP000053201">
    <property type="component" value="Unassembled WGS sequence"/>
</dbReference>
<proteinExistence type="predicted"/>
<evidence type="ECO:0000256" key="2">
    <source>
        <dbReference type="ARBA" id="ARBA00022999"/>
    </source>
</evidence>
<gene>
    <name evidence="9" type="ORF">SPPG_06995</name>
</gene>
<keyword evidence="4" id="KW-0175">Coiled coil</keyword>
<dbReference type="OrthoDB" id="8883818at2759"/>
<dbReference type="AlphaFoldDB" id="A0A0L0H998"/>
<evidence type="ECO:0000259" key="7">
    <source>
        <dbReference type="PROSITE" id="PS50105"/>
    </source>
</evidence>
<dbReference type="Gene3D" id="3.10.20.90">
    <property type="entry name" value="Phosphatidylinositol 3-kinase Catalytic Subunit, Chain A, domain 1"/>
    <property type="match status" value="1"/>
</dbReference>
<dbReference type="Gene3D" id="1.10.150.50">
    <property type="entry name" value="Transcription Factor, Ets-1"/>
    <property type="match status" value="1"/>
</dbReference>
<dbReference type="InterPro" id="IPR043539">
    <property type="entry name" value="Grb2-like"/>
</dbReference>
<dbReference type="GO" id="GO:0007165">
    <property type="term" value="P:signal transduction"/>
    <property type="evidence" value="ECO:0007669"/>
    <property type="project" value="InterPro"/>
</dbReference>
<reference evidence="9 10" key="1">
    <citation type="submission" date="2009-08" db="EMBL/GenBank/DDBJ databases">
        <title>The Genome Sequence of Spizellomyces punctatus strain DAOM BR117.</title>
        <authorList>
            <consortium name="The Broad Institute Genome Sequencing Platform"/>
            <person name="Russ C."/>
            <person name="Cuomo C."/>
            <person name="Shea T."/>
            <person name="Young S.K."/>
            <person name="Zeng Q."/>
            <person name="Koehrsen M."/>
            <person name="Haas B."/>
            <person name="Borodovsky M."/>
            <person name="Guigo R."/>
            <person name="Alvarado L."/>
            <person name="Berlin A."/>
            <person name="Bochicchio J."/>
            <person name="Borenstein D."/>
            <person name="Chapman S."/>
            <person name="Chen Z."/>
            <person name="Engels R."/>
            <person name="Freedman E."/>
            <person name="Gellesch M."/>
            <person name="Goldberg J."/>
            <person name="Griggs A."/>
            <person name="Gujja S."/>
            <person name="Heiman D."/>
            <person name="Hepburn T."/>
            <person name="Howarth C."/>
            <person name="Jen D."/>
            <person name="Larson L."/>
            <person name="Lewis B."/>
            <person name="Mehta T."/>
            <person name="Park D."/>
            <person name="Pearson M."/>
            <person name="Roberts A."/>
            <person name="Saif S."/>
            <person name="Shenoy N."/>
            <person name="Sisk P."/>
            <person name="Stolte C."/>
            <person name="Sykes S."/>
            <person name="Thomson T."/>
            <person name="Walk T."/>
            <person name="White J."/>
            <person name="Yandava C."/>
            <person name="Burger G."/>
            <person name="Gray M.W."/>
            <person name="Holland P.W.H."/>
            <person name="King N."/>
            <person name="Lang F.B.F."/>
            <person name="Roger A.J."/>
            <person name="Ruiz-Trillo I."/>
            <person name="Lander E."/>
            <person name="Nusbaum C."/>
        </authorList>
    </citation>
    <scope>NUCLEOTIDE SEQUENCE [LARGE SCALE GENOMIC DNA]</scope>
    <source>
        <strain evidence="9 10">DAOM BR117</strain>
    </source>
</reference>
<name>A0A0L0H998_SPIPD</name>
<evidence type="ECO:0000256" key="3">
    <source>
        <dbReference type="PROSITE-ProRule" id="PRU00192"/>
    </source>
</evidence>
<accession>A0A0L0H998</accession>
<dbReference type="GeneID" id="27690246"/>
<dbReference type="SUPFAM" id="SSF50044">
    <property type="entry name" value="SH3-domain"/>
    <property type="match status" value="2"/>
</dbReference>
<dbReference type="RefSeq" id="XP_016605559.1">
    <property type="nucleotide sequence ID" value="XM_016755172.1"/>
</dbReference>
<dbReference type="CDD" id="cd00174">
    <property type="entry name" value="SH3"/>
    <property type="match status" value="1"/>
</dbReference>
<dbReference type="PROSITE" id="PS50200">
    <property type="entry name" value="RA"/>
    <property type="match status" value="1"/>
</dbReference>
<dbReference type="Pfam" id="PF07647">
    <property type="entry name" value="SAM_2"/>
    <property type="match status" value="1"/>
</dbReference>
<dbReference type="STRING" id="645134.A0A0L0H998"/>
<dbReference type="PROSITE" id="PS50002">
    <property type="entry name" value="SH3"/>
    <property type="match status" value="2"/>
</dbReference>
<protein>
    <recommendedName>
        <fullName evidence="11">SAM domain-containing protein</fullName>
    </recommendedName>
</protein>
<dbReference type="PANTHER" id="PTHR46037">
    <property type="entry name" value="PROTEIN ENHANCER OF SEVENLESS 2B"/>
    <property type="match status" value="1"/>
</dbReference>
<feature type="domain" description="SAM" evidence="7">
    <location>
        <begin position="4"/>
        <end position="67"/>
    </location>
</feature>
<dbReference type="PRINTS" id="PR00452">
    <property type="entry name" value="SH3DOMAIN"/>
</dbReference>
<feature type="domain" description="Ras-associating" evidence="8">
    <location>
        <begin position="219"/>
        <end position="307"/>
    </location>
</feature>
<feature type="domain" description="SH3" evidence="6">
    <location>
        <begin position="338"/>
        <end position="396"/>
    </location>
</feature>
<dbReference type="SMART" id="SM00314">
    <property type="entry name" value="RA"/>
    <property type="match status" value="1"/>
</dbReference>
<feature type="domain" description="SH3" evidence="6">
    <location>
        <begin position="407"/>
        <end position="465"/>
    </location>
</feature>
<evidence type="ECO:0000256" key="4">
    <source>
        <dbReference type="SAM" id="Coils"/>
    </source>
</evidence>
<dbReference type="InterPro" id="IPR001452">
    <property type="entry name" value="SH3_domain"/>
</dbReference>
<dbReference type="EMBL" id="KQ257463">
    <property type="protein sequence ID" value="KNC97519.1"/>
    <property type="molecule type" value="Genomic_DNA"/>
</dbReference>